<name>A0ABR9EAJ9_9GAMM</name>
<evidence type="ECO:0000313" key="1">
    <source>
        <dbReference type="EMBL" id="MBE0367399.1"/>
    </source>
</evidence>
<reference evidence="1 2" key="1">
    <citation type="submission" date="2015-03" db="EMBL/GenBank/DDBJ databases">
        <title>Genome sequence of Pseudoalteromonas aurantia.</title>
        <authorList>
            <person name="Xie B.-B."/>
            <person name="Rong J.-C."/>
            <person name="Qin Q.-L."/>
            <person name="Zhang Y.-Z."/>
        </authorList>
    </citation>
    <scope>NUCLEOTIDE SEQUENCE [LARGE SCALE GENOMIC DNA]</scope>
    <source>
        <strain evidence="1 2">208</strain>
    </source>
</reference>
<protein>
    <recommendedName>
        <fullName evidence="3">UDP-2,4-diacetamido-2,4, 6-trideoxy-beta-L-altropyranose hydrolase</fullName>
    </recommendedName>
</protein>
<gene>
    <name evidence="1" type="ORF">PAUR_a0752</name>
</gene>
<evidence type="ECO:0008006" key="3">
    <source>
        <dbReference type="Google" id="ProtNLM"/>
    </source>
</evidence>
<sequence>MNRRFLFYCDGNELVGFGHFSRCLTIATELKKYPFEISFCGNYDRFSIERLSAANIPHDAKMSADMSAIVLVDSYHQTEASLLAIKHLCMSVLVIDDFDEYRFSFLDGIINVRVAAEQFVTPTDKHILGVKYFPFSSELRAIRHNNLSIQALPVTSILIALGAKDRFKVMDVLIETLDSLVCDVNLTILSAEKPLVSCNNNTLKYFSFVENMADFYQEHDVVISGGGSIKYEAGFCMRANAAISQTVEQRHDTLLLQQHNVCFDLGLSEEVTPVTLKQSLASFLDEKIRIAQLQCMQTVYCSESLTHLVNMIMRVINVRN</sequence>
<dbReference type="EMBL" id="AQGV01000012">
    <property type="protein sequence ID" value="MBE0367399.1"/>
    <property type="molecule type" value="Genomic_DNA"/>
</dbReference>
<keyword evidence="2" id="KW-1185">Reference proteome</keyword>
<comment type="caution">
    <text evidence="1">The sequence shown here is derived from an EMBL/GenBank/DDBJ whole genome shotgun (WGS) entry which is preliminary data.</text>
</comment>
<organism evidence="1 2">
    <name type="scientific">Pseudoalteromonas aurantia 208</name>
    <dbReference type="NCBI Taxonomy" id="1314867"/>
    <lineage>
        <taxon>Bacteria</taxon>
        <taxon>Pseudomonadati</taxon>
        <taxon>Pseudomonadota</taxon>
        <taxon>Gammaproteobacteria</taxon>
        <taxon>Alteromonadales</taxon>
        <taxon>Pseudoalteromonadaceae</taxon>
        <taxon>Pseudoalteromonas</taxon>
    </lineage>
</organism>
<dbReference type="Gene3D" id="3.40.50.2000">
    <property type="entry name" value="Glycogen Phosphorylase B"/>
    <property type="match status" value="1"/>
</dbReference>
<evidence type="ECO:0000313" key="2">
    <source>
        <dbReference type="Proteomes" id="UP000615755"/>
    </source>
</evidence>
<dbReference type="Gene3D" id="3.40.50.11190">
    <property type="match status" value="1"/>
</dbReference>
<dbReference type="RefSeq" id="WP_192506833.1">
    <property type="nucleotide sequence ID" value="NZ_AQGV01000012.1"/>
</dbReference>
<proteinExistence type="predicted"/>
<accession>A0ABR9EAJ9</accession>
<dbReference type="Proteomes" id="UP000615755">
    <property type="component" value="Unassembled WGS sequence"/>
</dbReference>